<organism evidence="1 2">
    <name type="scientific">Spiroplasma taiwanense CT-1</name>
    <dbReference type="NCBI Taxonomy" id="1276220"/>
    <lineage>
        <taxon>Bacteria</taxon>
        <taxon>Bacillati</taxon>
        <taxon>Mycoplasmatota</taxon>
        <taxon>Mollicutes</taxon>
        <taxon>Entomoplasmatales</taxon>
        <taxon>Spiroplasmataceae</taxon>
        <taxon>Spiroplasma</taxon>
    </lineage>
</organism>
<dbReference type="EMBL" id="CP005074">
    <property type="protein sequence ID" value="AGR41096.1"/>
    <property type="molecule type" value="Genomic_DNA"/>
</dbReference>
<dbReference type="HOGENOM" id="CLU_2829063_0_0_14"/>
<dbReference type="RefSeq" id="WP_020834235.1">
    <property type="nucleotide sequence ID" value="NC_021846.1"/>
</dbReference>
<dbReference type="Proteomes" id="UP000014984">
    <property type="component" value="Chromosome"/>
</dbReference>
<dbReference type="KEGG" id="stai:STAIW_v1c04500"/>
<gene>
    <name evidence="1" type="ORF">STAIW_v1c04500</name>
</gene>
<accession>S5LWT0</accession>
<reference evidence="1 2" key="1">
    <citation type="journal article" date="2013" name="Genome Biol. Evol.">
        <title>Comparison of metabolic capacities and inference of gene content evolution in mosquito-associated Spiroplasma diminutum and S. taiwanense.</title>
        <authorList>
            <person name="Lo W.S."/>
            <person name="Ku C."/>
            <person name="Chen L.L."/>
            <person name="Chang T.H."/>
            <person name="Kuo C.H."/>
        </authorList>
    </citation>
    <scope>NUCLEOTIDE SEQUENCE [LARGE SCALE GENOMIC DNA]</scope>
    <source>
        <strain evidence="1">CT-1</strain>
    </source>
</reference>
<dbReference type="AlphaFoldDB" id="S5LWT0"/>
<sequence>MINKIINKTFIKLNKKAKLKLLNAHGNYRKTLKHKVQNQKMHKINFKVKKNIQKSYGIARQNWTFF</sequence>
<evidence type="ECO:0000313" key="2">
    <source>
        <dbReference type="Proteomes" id="UP000014984"/>
    </source>
</evidence>
<dbReference type="PATRIC" id="fig|1276220.3.peg.456"/>
<keyword evidence="2" id="KW-1185">Reference proteome</keyword>
<name>S5LWT0_9MOLU</name>
<protein>
    <submittedName>
        <fullName evidence="1">Uncharacterized protein</fullName>
    </submittedName>
</protein>
<evidence type="ECO:0000313" key="1">
    <source>
        <dbReference type="EMBL" id="AGR41096.1"/>
    </source>
</evidence>
<dbReference type="STRING" id="1276220.STAIW_v1c04500"/>
<proteinExistence type="predicted"/>